<sequence length="171" mass="19368">MPENTQPALLDYLTRRYGELKLRLARVLRNADLAGDALQDTWLRLHSQPEEGLVVRSPRAYLIRMAANAAVDIRRRHGQSLAHEEISELLDLADPAPGPAQVAGARSDLGQLVRLLERLPARQREVIVLVRWEGMAQKEVARRLGVSLRTVELDLKRAHDYLDARMADEKK</sequence>
<organism evidence="7 8">
    <name type="scientific">Janthinobacterium fluminis</name>
    <dbReference type="NCBI Taxonomy" id="2987524"/>
    <lineage>
        <taxon>Bacteria</taxon>
        <taxon>Pseudomonadati</taxon>
        <taxon>Pseudomonadota</taxon>
        <taxon>Betaproteobacteria</taxon>
        <taxon>Burkholderiales</taxon>
        <taxon>Oxalobacteraceae</taxon>
        <taxon>Janthinobacterium</taxon>
    </lineage>
</organism>
<dbReference type="InterPro" id="IPR014284">
    <property type="entry name" value="RNA_pol_sigma-70_dom"/>
</dbReference>
<evidence type="ECO:0000259" key="5">
    <source>
        <dbReference type="Pfam" id="PF04542"/>
    </source>
</evidence>
<accession>A0ABT5K3U2</accession>
<dbReference type="NCBIfam" id="TIGR02937">
    <property type="entry name" value="sigma70-ECF"/>
    <property type="match status" value="1"/>
</dbReference>
<evidence type="ECO:0000256" key="1">
    <source>
        <dbReference type="ARBA" id="ARBA00010641"/>
    </source>
</evidence>
<comment type="caution">
    <text evidence="7">The sequence shown here is derived from an EMBL/GenBank/DDBJ whole genome shotgun (WGS) entry which is preliminary data.</text>
</comment>
<evidence type="ECO:0000259" key="6">
    <source>
        <dbReference type="Pfam" id="PF08281"/>
    </source>
</evidence>
<keyword evidence="2" id="KW-0805">Transcription regulation</keyword>
<dbReference type="Proteomes" id="UP001221208">
    <property type="component" value="Unassembled WGS sequence"/>
</dbReference>
<dbReference type="InterPro" id="IPR007627">
    <property type="entry name" value="RNA_pol_sigma70_r2"/>
</dbReference>
<proteinExistence type="inferred from homology"/>
<dbReference type="InterPro" id="IPR013249">
    <property type="entry name" value="RNA_pol_sigma70_r4_t2"/>
</dbReference>
<gene>
    <name evidence="7" type="ORF">OIK44_18915</name>
</gene>
<dbReference type="Pfam" id="PF04542">
    <property type="entry name" value="Sigma70_r2"/>
    <property type="match status" value="1"/>
</dbReference>
<dbReference type="PANTHER" id="PTHR43133:SF63">
    <property type="entry name" value="RNA POLYMERASE SIGMA FACTOR FECI-RELATED"/>
    <property type="match status" value="1"/>
</dbReference>
<dbReference type="Pfam" id="PF08281">
    <property type="entry name" value="Sigma70_r4_2"/>
    <property type="match status" value="1"/>
</dbReference>
<dbReference type="PANTHER" id="PTHR43133">
    <property type="entry name" value="RNA POLYMERASE ECF-TYPE SIGMA FACTO"/>
    <property type="match status" value="1"/>
</dbReference>
<evidence type="ECO:0000313" key="7">
    <source>
        <dbReference type="EMBL" id="MDC8759661.1"/>
    </source>
</evidence>
<evidence type="ECO:0000256" key="4">
    <source>
        <dbReference type="ARBA" id="ARBA00023163"/>
    </source>
</evidence>
<dbReference type="RefSeq" id="WP_273673010.1">
    <property type="nucleotide sequence ID" value="NZ_JAQQXR010000007.1"/>
</dbReference>
<feature type="domain" description="RNA polymerase sigma-70 region 2" evidence="5">
    <location>
        <begin position="17"/>
        <end position="78"/>
    </location>
</feature>
<comment type="similarity">
    <text evidence="1">Belongs to the sigma-70 factor family. ECF subfamily.</text>
</comment>
<dbReference type="InterPro" id="IPR013325">
    <property type="entry name" value="RNA_pol_sigma_r2"/>
</dbReference>
<dbReference type="CDD" id="cd06171">
    <property type="entry name" value="Sigma70_r4"/>
    <property type="match status" value="1"/>
</dbReference>
<dbReference type="SUPFAM" id="SSF88946">
    <property type="entry name" value="Sigma2 domain of RNA polymerase sigma factors"/>
    <property type="match status" value="1"/>
</dbReference>
<dbReference type="InterPro" id="IPR036388">
    <property type="entry name" value="WH-like_DNA-bd_sf"/>
</dbReference>
<evidence type="ECO:0000256" key="2">
    <source>
        <dbReference type="ARBA" id="ARBA00023015"/>
    </source>
</evidence>
<keyword evidence="3" id="KW-0731">Sigma factor</keyword>
<dbReference type="InterPro" id="IPR039425">
    <property type="entry name" value="RNA_pol_sigma-70-like"/>
</dbReference>
<protein>
    <submittedName>
        <fullName evidence="7">RNA polymerase sigma factor</fullName>
    </submittedName>
</protein>
<evidence type="ECO:0000313" key="8">
    <source>
        <dbReference type="Proteomes" id="UP001221208"/>
    </source>
</evidence>
<dbReference type="Gene3D" id="1.10.1740.10">
    <property type="match status" value="1"/>
</dbReference>
<keyword evidence="8" id="KW-1185">Reference proteome</keyword>
<evidence type="ECO:0000256" key="3">
    <source>
        <dbReference type="ARBA" id="ARBA00023082"/>
    </source>
</evidence>
<feature type="domain" description="RNA polymerase sigma factor 70 region 4 type 2" evidence="6">
    <location>
        <begin position="110"/>
        <end position="158"/>
    </location>
</feature>
<dbReference type="EMBL" id="JAQQXR010000007">
    <property type="protein sequence ID" value="MDC8759661.1"/>
    <property type="molecule type" value="Genomic_DNA"/>
</dbReference>
<name>A0ABT5K3U2_9BURK</name>
<dbReference type="SUPFAM" id="SSF88659">
    <property type="entry name" value="Sigma3 and sigma4 domains of RNA polymerase sigma factors"/>
    <property type="match status" value="1"/>
</dbReference>
<keyword evidence="4" id="KW-0804">Transcription</keyword>
<reference evidence="7 8" key="1">
    <citation type="submission" date="2022-10" db="EMBL/GenBank/DDBJ databases">
        <title>Janthinobacterium sp. hw3 Genome sequencing.</title>
        <authorList>
            <person name="Park S."/>
        </authorList>
    </citation>
    <scope>NUCLEOTIDE SEQUENCE [LARGE SCALE GENOMIC DNA]</scope>
    <source>
        <strain evidence="8">hw3</strain>
    </source>
</reference>
<dbReference type="InterPro" id="IPR013324">
    <property type="entry name" value="RNA_pol_sigma_r3/r4-like"/>
</dbReference>
<dbReference type="Gene3D" id="1.10.10.10">
    <property type="entry name" value="Winged helix-like DNA-binding domain superfamily/Winged helix DNA-binding domain"/>
    <property type="match status" value="1"/>
</dbReference>